<keyword evidence="2" id="KW-1185">Reference proteome</keyword>
<dbReference type="PROSITE" id="PS51257">
    <property type="entry name" value="PROKAR_LIPOPROTEIN"/>
    <property type="match status" value="1"/>
</dbReference>
<name>A0ABV2SUM6_9FLAO</name>
<organism evidence="1 2">
    <name type="scientific">Sediminicola arcticus</name>
    <dbReference type="NCBI Taxonomy" id="1574308"/>
    <lineage>
        <taxon>Bacteria</taxon>
        <taxon>Pseudomonadati</taxon>
        <taxon>Bacteroidota</taxon>
        <taxon>Flavobacteriia</taxon>
        <taxon>Flavobacteriales</taxon>
        <taxon>Flavobacteriaceae</taxon>
        <taxon>Sediminicola</taxon>
    </lineage>
</organism>
<dbReference type="RefSeq" id="WP_354615247.1">
    <property type="nucleotide sequence ID" value="NZ_JBEXAE010000004.1"/>
</dbReference>
<evidence type="ECO:0000313" key="2">
    <source>
        <dbReference type="Proteomes" id="UP001549799"/>
    </source>
</evidence>
<dbReference type="EMBL" id="JBEXAE010000004">
    <property type="protein sequence ID" value="MET6990846.1"/>
    <property type="molecule type" value="Genomic_DNA"/>
</dbReference>
<accession>A0ABV2SUM6</accession>
<dbReference type="Proteomes" id="UP001549799">
    <property type="component" value="Unassembled WGS sequence"/>
</dbReference>
<evidence type="ECO:0000313" key="1">
    <source>
        <dbReference type="EMBL" id="MET6990846.1"/>
    </source>
</evidence>
<gene>
    <name evidence="1" type="ORF">ABXZ36_09330</name>
</gene>
<evidence type="ECO:0008006" key="3">
    <source>
        <dbReference type="Google" id="ProtNLM"/>
    </source>
</evidence>
<proteinExistence type="predicted"/>
<sequence length="257" mass="28198">MKNLASALKNGLWAILALLTAVSCSKEDSSSGKGQLSITAKSMVSSTSSKASLTGKSLNSDVTITDFRMNLSEFELEMDDDNEEDDTEDSDNEQWNDDGYFDFEDEIELEGPFELDLLAGQVSFISVEIPNGIYEELEFKFDESTDPNSDLFGKSVLIQGTVNGTPFIFWHNFEDEVEVDFEDSQLDIVIQNNTNELILNFDLSLVFDVTSGVDLSKAADGNGDGIIEISPIDQDGNNAIAQSIKNNIKAAIDLLDD</sequence>
<protein>
    <recommendedName>
        <fullName evidence="3">DUF4382 domain-containing protein</fullName>
    </recommendedName>
</protein>
<comment type="caution">
    <text evidence="1">The sequence shown here is derived from an EMBL/GenBank/DDBJ whole genome shotgun (WGS) entry which is preliminary data.</text>
</comment>
<reference evidence="1 2" key="1">
    <citation type="submission" date="2024-07" db="EMBL/GenBank/DDBJ databases">
        <title>The genome sequence of type strain Sediminicola arcticus GDMCC 1.2805.</title>
        <authorList>
            <person name="Liu Y."/>
        </authorList>
    </citation>
    <scope>NUCLEOTIDE SEQUENCE [LARGE SCALE GENOMIC DNA]</scope>
    <source>
        <strain evidence="1 2">GDMCC 1.2805</strain>
    </source>
</reference>